<evidence type="ECO:0000313" key="1">
    <source>
        <dbReference type="EMBL" id="MCB2409239.1"/>
    </source>
</evidence>
<comment type="caution">
    <text evidence="1">The sequence shown here is derived from an EMBL/GenBank/DDBJ whole genome shotgun (WGS) entry which is preliminary data.</text>
</comment>
<name>A0ABS8AV43_9BACT</name>
<keyword evidence="2" id="KW-1185">Reference proteome</keyword>
<accession>A0ABS8AV43</accession>
<dbReference type="Proteomes" id="UP001165296">
    <property type="component" value="Unassembled WGS sequence"/>
</dbReference>
<sequence>MVKLIAEFKGLNKRIEFLTSHLVTLDAGDERIKTVNELRRKTDRRDELNSRMEAKGPVDQLARELEQGETATRVAEVNVFKVAVTAHRATL</sequence>
<evidence type="ECO:0000313" key="2">
    <source>
        <dbReference type="Proteomes" id="UP001165296"/>
    </source>
</evidence>
<organism evidence="1 2">
    <name type="scientific">Hymenobacter lucidus</name>
    <dbReference type="NCBI Taxonomy" id="2880930"/>
    <lineage>
        <taxon>Bacteria</taxon>
        <taxon>Pseudomonadati</taxon>
        <taxon>Bacteroidota</taxon>
        <taxon>Cytophagia</taxon>
        <taxon>Cytophagales</taxon>
        <taxon>Hymenobacteraceae</taxon>
        <taxon>Hymenobacter</taxon>
    </lineage>
</organism>
<gene>
    <name evidence="1" type="ORF">LGH74_14705</name>
</gene>
<dbReference type="EMBL" id="JAJADR010000004">
    <property type="protein sequence ID" value="MCB2409239.1"/>
    <property type="molecule type" value="Genomic_DNA"/>
</dbReference>
<protein>
    <submittedName>
        <fullName evidence="1">Uncharacterized protein</fullName>
    </submittedName>
</protein>
<proteinExistence type="predicted"/>
<dbReference type="RefSeq" id="WP_226176813.1">
    <property type="nucleotide sequence ID" value="NZ_JAJADR010000004.1"/>
</dbReference>
<reference evidence="1" key="1">
    <citation type="submission" date="2021-10" db="EMBL/GenBank/DDBJ databases">
        <authorList>
            <person name="Dean J.D."/>
            <person name="Kim M.K."/>
            <person name="Newey C.N."/>
            <person name="Stoker T.S."/>
            <person name="Thompson D.W."/>
            <person name="Grose J.H."/>
        </authorList>
    </citation>
    <scope>NUCLEOTIDE SEQUENCE</scope>
    <source>
        <strain evidence="1">BT178</strain>
    </source>
</reference>